<dbReference type="Gene3D" id="3.30.40.10">
    <property type="entry name" value="Zinc/RING finger domain, C3HC4 (zinc finger)"/>
    <property type="match status" value="1"/>
</dbReference>
<name>A0A8T1PNT2_CARIL</name>
<dbReference type="CDD" id="cd16664">
    <property type="entry name" value="RING-Ubox_PUB"/>
    <property type="match status" value="1"/>
</dbReference>
<evidence type="ECO:0000313" key="14">
    <source>
        <dbReference type="EMBL" id="KAG6643161.1"/>
    </source>
</evidence>
<dbReference type="SMART" id="SM00504">
    <property type="entry name" value="Ubox"/>
    <property type="match status" value="1"/>
</dbReference>
<evidence type="ECO:0000313" key="16">
    <source>
        <dbReference type="Proteomes" id="UP000811609"/>
    </source>
</evidence>
<evidence type="ECO:0000256" key="7">
    <source>
        <dbReference type="ARBA" id="ARBA00022786"/>
    </source>
</evidence>
<dbReference type="Pfam" id="PF25598">
    <property type="entry name" value="ARM_PUB"/>
    <property type="match status" value="1"/>
</dbReference>
<dbReference type="EC" id="2.3.2.27" evidence="4"/>
<evidence type="ECO:0000256" key="4">
    <source>
        <dbReference type="ARBA" id="ARBA00012483"/>
    </source>
</evidence>
<gene>
    <name evidence="14" type="ORF">CIPAW_09G191300</name>
    <name evidence="15" type="ORF">I3842_09G193100</name>
</gene>
<keyword evidence="16" id="KW-1185">Reference proteome</keyword>
<feature type="region of interest" description="Disordered" evidence="12">
    <location>
        <begin position="632"/>
        <end position="663"/>
    </location>
</feature>
<dbReference type="Gene3D" id="1.25.10.10">
    <property type="entry name" value="Leucine-rich Repeat Variant"/>
    <property type="match status" value="2"/>
</dbReference>
<dbReference type="InterPro" id="IPR003613">
    <property type="entry name" value="Ubox_domain"/>
</dbReference>
<dbReference type="InterPro" id="IPR057623">
    <property type="entry name" value="PUB12-19-like_N"/>
</dbReference>
<dbReference type="InterPro" id="IPR059179">
    <property type="entry name" value="MLKL-like_MCAfunc"/>
</dbReference>
<evidence type="ECO:0000256" key="3">
    <source>
        <dbReference type="ARBA" id="ARBA00004906"/>
    </source>
</evidence>
<evidence type="ECO:0000313" key="15">
    <source>
        <dbReference type="EMBL" id="KAG6697324.1"/>
    </source>
</evidence>
<evidence type="ECO:0000256" key="11">
    <source>
        <dbReference type="PROSITE-ProRule" id="PRU00259"/>
    </source>
</evidence>
<evidence type="ECO:0000256" key="8">
    <source>
        <dbReference type="ARBA" id="ARBA00074389"/>
    </source>
</evidence>
<dbReference type="GO" id="GO:0007166">
    <property type="term" value="P:cell surface receptor signaling pathway"/>
    <property type="evidence" value="ECO:0007669"/>
    <property type="project" value="InterPro"/>
</dbReference>
<dbReference type="EMBL" id="CM031833">
    <property type="protein sequence ID" value="KAG6697324.1"/>
    <property type="molecule type" value="Genomic_DNA"/>
</dbReference>
<evidence type="ECO:0000256" key="1">
    <source>
        <dbReference type="ARBA" id="ARBA00000900"/>
    </source>
</evidence>
<dbReference type="GO" id="GO:0061630">
    <property type="term" value="F:ubiquitin protein ligase activity"/>
    <property type="evidence" value="ECO:0007669"/>
    <property type="project" value="UniProtKB-EC"/>
</dbReference>
<feature type="compositionally biased region" description="Polar residues" evidence="12">
    <location>
        <begin position="650"/>
        <end position="663"/>
    </location>
</feature>
<evidence type="ECO:0000256" key="9">
    <source>
        <dbReference type="ARBA" id="ARBA00075465"/>
    </source>
</evidence>
<dbReference type="CDD" id="cd21037">
    <property type="entry name" value="MLKL_NTD"/>
    <property type="match status" value="1"/>
</dbReference>
<sequence length="663" mass="72380">MDKEEKSLVLRKLIDVSNEISEISEFKCVIRKQCSDLSRRLRLLTPLFEELGETEERVSEEAGRALANLKDALEKAKNLLQFGSRGSKIYMVLKGEQIKSQFEELRVHFEQALGDVSYHDFDISVEVKEQVELLHTQFKRAKERIDAPDLELYEELLSIYNKSNDIDIDAGAVRILCEKLKFMEIEDIKEESLALLQMVGSHDEGVDDTVKKMSMLLKKFEHYLQTEYCNISPSSSNNNSARCSDQECTEKCTQSPVVPEDFRCPISLELMKDPVIISTGQTYERACIKKWLDAGHGTCPKTQQIISNSILTPNYVLSSLISTWCEVNGMESPKRSGNSHQGRVAYAGSIEIVELEALLSKLTSDNIEDQKTAAGELRLLAKHNGDNRVLIGVAGAIPLLVGLLFVPDIRTQEHAVTALLNLSICEVNKGSIISSKAIPGILHVLKNGSMEARENAAATFFSLSMVDEYKVAIGASGAIPALVTLLIEGSQRGKADAASALFNLCIYQGNKGRAVRAGVAPILMTLLTESGGEMVDEALAIMALLAGNPEGKVAIGALNAVSTLVMLVENGSPKNRENAAAVLVHLCGGDPQHLSEAKALGVITPLVDLATNGTERGKRKAEQLIEIIGRSGEHHEQTQMQASAHPLAQPSYQQSVANGTDDS</sequence>
<reference evidence="14" key="1">
    <citation type="submission" date="2020-12" db="EMBL/GenBank/DDBJ databases">
        <title>WGS assembly of Carya illinoinensis cv. Pawnee.</title>
        <authorList>
            <person name="Platts A."/>
            <person name="Shu S."/>
            <person name="Wright S."/>
            <person name="Barry K."/>
            <person name="Edger P."/>
            <person name="Pires J.C."/>
            <person name="Schmutz J."/>
        </authorList>
    </citation>
    <scope>NUCLEOTIDE SEQUENCE</scope>
    <source>
        <tissue evidence="14">Leaf</tissue>
    </source>
</reference>
<dbReference type="InterPro" id="IPR000225">
    <property type="entry name" value="Armadillo"/>
</dbReference>
<protein>
    <recommendedName>
        <fullName evidence="8">U-box domain-containing protein 12</fullName>
        <ecNumber evidence="4">2.3.2.27</ecNumber>
    </recommendedName>
    <alternativeName>
        <fullName evidence="9">Plant U-box protein 12</fullName>
    </alternativeName>
    <alternativeName>
        <fullName evidence="10">RING-type E3 ubiquitin transferase PUB12</fullName>
    </alternativeName>
</protein>
<comment type="caution">
    <text evidence="14">The sequence shown here is derived from an EMBL/GenBank/DDBJ whole genome shotgun (WGS) entry which is preliminary data.</text>
</comment>
<dbReference type="InterPro" id="IPR013083">
    <property type="entry name" value="Znf_RING/FYVE/PHD"/>
</dbReference>
<feature type="domain" description="U-box" evidence="13">
    <location>
        <begin position="257"/>
        <end position="331"/>
    </location>
</feature>
<dbReference type="Proteomes" id="UP000811609">
    <property type="component" value="Chromosome 9"/>
</dbReference>
<evidence type="ECO:0000256" key="2">
    <source>
        <dbReference type="ARBA" id="ARBA00003861"/>
    </source>
</evidence>
<accession>A0A8T1PNT2</accession>
<dbReference type="AlphaFoldDB" id="A0A8T1PNT2"/>
<dbReference type="Pfam" id="PF04564">
    <property type="entry name" value="U-box"/>
    <property type="match status" value="1"/>
</dbReference>
<dbReference type="SUPFAM" id="SSF48371">
    <property type="entry name" value="ARM repeat"/>
    <property type="match status" value="1"/>
</dbReference>
<dbReference type="PANTHER" id="PTHR23315">
    <property type="entry name" value="U BOX DOMAIN-CONTAINING"/>
    <property type="match status" value="1"/>
</dbReference>
<comment type="catalytic activity">
    <reaction evidence="1">
        <text>S-ubiquitinyl-[E2 ubiquitin-conjugating enzyme]-L-cysteine + [acceptor protein]-L-lysine = [E2 ubiquitin-conjugating enzyme]-L-cysteine + N(6)-ubiquitinyl-[acceptor protein]-L-lysine.</text>
        <dbReference type="EC" id="2.3.2.27"/>
    </reaction>
</comment>
<dbReference type="GO" id="GO:0016567">
    <property type="term" value="P:protein ubiquitination"/>
    <property type="evidence" value="ECO:0007669"/>
    <property type="project" value="InterPro"/>
</dbReference>
<comment type="pathway">
    <text evidence="3">Protein modification; protein ubiquitination.</text>
</comment>
<dbReference type="InterPro" id="IPR016024">
    <property type="entry name" value="ARM-type_fold"/>
</dbReference>
<dbReference type="EMBL" id="CM031817">
    <property type="protein sequence ID" value="KAG6643161.1"/>
    <property type="molecule type" value="Genomic_DNA"/>
</dbReference>
<evidence type="ECO:0000259" key="13">
    <source>
        <dbReference type="PROSITE" id="PS51698"/>
    </source>
</evidence>
<dbReference type="SMART" id="SM00185">
    <property type="entry name" value="ARM"/>
    <property type="match status" value="5"/>
</dbReference>
<keyword evidence="5" id="KW-0808">Transferase</keyword>
<dbReference type="SUPFAM" id="SSF57850">
    <property type="entry name" value="RING/U-box"/>
    <property type="match status" value="1"/>
</dbReference>
<dbReference type="InterPro" id="IPR011989">
    <property type="entry name" value="ARM-like"/>
</dbReference>
<feature type="repeat" description="ARM" evidence="11">
    <location>
        <begin position="395"/>
        <end position="437"/>
    </location>
</feature>
<dbReference type="PROSITE" id="PS50176">
    <property type="entry name" value="ARM_REPEAT"/>
    <property type="match status" value="1"/>
</dbReference>
<dbReference type="Gene3D" id="1.20.930.20">
    <property type="entry name" value="Adaptor protein Cbl, N-terminal domain"/>
    <property type="match status" value="1"/>
</dbReference>
<proteinExistence type="predicted"/>
<comment type="function">
    <text evidence="2">Functions as an E3 ubiquitin ligase.</text>
</comment>
<dbReference type="FunFam" id="1.20.930.20:FF:000002">
    <property type="entry name" value="RING-type E3 ubiquitin transferase"/>
    <property type="match status" value="1"/>
</dbReference>
<dbReference type="EMBL" id="CM031833">
    <property type="protein sequence ID" value="KAG6697325.1"/>
    <property type="molecule type" value="Genomic_DNA"/>
</dbReference>
<evidence type="ECO:0000256" key="12">
    <source>
        <dbReference type="SAM" id="MobiDB-lite"/>
    </source>
</evidence>
<dbReference type="FunFam" id="1.25.10.10:FF:000082">
    <property type="entry name" value="RING-type E3 ubiquitin transferase"/>
    <property type="match status" value="1"/>
</dbReference>
<dbReference type="PROSITE" id="PS51698">
    <property type="entry name" value="U_BOX"/>
    <property type="match status" value="1"/>
</dbReference>
<dbReference type="Proteomes" id="UP000811246">
    <property type="component" value="Chromosome 9"/>
</dbReference>
<evidence type="ECO:0000256" key="10">
    <source>
        <dbReference type="ARBA" id="ARBA00076227"/>
    </source>
</evidence>
<organism evidence="14 16">
    <name type="scientific">Carya illinoinensis</name>
    <name type="common">Pecan</name>
    <dbReference type="NCBI Taxonomy" id="32201"/>
    <lineage>
        <taxon>Eukaryota</taxon>
        <taxon>Viridiplantae</taxon>
        <taxon>Streptophyta</taxon>
        <taxon>Embryophyta</taxon>
        <taxon>Tracheophyta</taxon>
        <taxon>Spermatophyta</taxon>
        <taxon>Magnoliopsida</taxon>
        <taxon>eudicotyledons</taxon>
        <taxon>Gunneridae</taxon>
        <taxon>Pentapetalae</taxon>
        <taxon>rosids</taxon>
        <taxon>fabids</taxon>
        <taxon>Fagales</taxon>
        <taxon>Juglandaceae</taxon>
        <taxon>Carya</taxon>
    </lineage>
</organism>
<dbReference type="Pfam" id="PF25368">
    <property type="entry name" value="PUB10_N"/>
    <property type="match status" value="1"/>
</dbReference>
<dbReference type="OrthoDB" id="7537227at2759"/>
<dbReference type="InterPro" id="IPR045210">
    <property type="entry name" value="RING-Ubox_PUB"/>
</dbReference>
<dbReference type="InterPro" id="IPR058678">
    <property type="entry name" value="ARM_PUB"/>
</dbReference>
<reference evidence="15" key="2">
    <citation type="submission" date="2021-01" db="EMBL/GenBank/DDBJ databases">
        <authorList>
            <person name="Lovell J.T."/>
            <person name="Bentley N."/>
            <person name="Bhattarai G."/>
            <person name="Jenkins J.W."/>
            <person name="Sreedasyam A."/>
            <person name="Alarcon Y."/>
            <person name="Bock C."/>
            <person name="Boston L."/>
            <person name="Carlson J."/>
            <person name="Cervantes K."/>
            <person name="Clermont K."/>
            <person name="Krom N."/>
            <person name="Kubenka K."/>
            <person name="Mamidi S."/>
            <person name="Mattison C."/>
            <person name="Monteros M."/>
            <person name="Pisani C."/>
            <person name="Plott C."/>
            <person name="Rajasekar S."/>
            <person name="Rhein H.S."/>
            <person name="Rohla C."/>
            <person name="Song M."/>
            <person name="Hilaire R.S."/>
            <person name="Shu S."/>
            <person name="Wells L."/>
            <person name="Wang X."/>
            <person name="Webber J."/>
            <person name="Heerema R.J."/>
            <person name="Klein P."/>
            <person name="Conner P."/>
            <person name="Grauke L."/>
            <person name="Grimwood J."/>
            <person name="Schmutz J."/>
            <person name="Randall J.J."/>
        </authorList>
    </citation>
    <scope>NUCLEOTIDE SEQUENCE</scope>
    <source>
        <tissue evidence="15">Leaf</tissue>
    </source>
</reference>
<keyword evidence="6" id="KW-0677">Repeat</keyword>
<evidence type="ECO:0000256" key="5">
    <source>
        <dbReference type="ARBA" id="ARBA00022679"/>
    </source>
</evidence>
<keyword evidence="7" id="KW-0833">Ubl conjugation pathway</keyword>
<dbReference type="EMBL" id="CM031817">
    <property type="protein sequence ID" value="KAG6643160.1"/>
    <property type="molecule type" value="Genomic_DNA"/>
</dbReference>
<dbReference type="InterPro" id="IPR036537">
    <property type="entry name" value="Adaptor_Cbl_N_dom_sf"/>
</dbReference>
<evidence type="ECO:0000256" key="6">
    <source>
        <dbReference type="ARBA" id="ARBA00022737"/>
    </source>
</evidence>
<dbReference type="PANTHER" id="PTHR23315:SF252">
    <property type="entry name" value="RING-TYPE E3 UBIQUITIN TRANSFERASE"/>
    <property type="match status" value="1"/>
</dbReference>
<dbReference type="FunFam" id="3.30.40.10:FF:000114">
    <property type="entry name" value="RING-type E3 ubiquitin transferase"/>
    <property type="match status" value="1"/>
</dbReference>